<dbReference type="Proteomes" id="UP001239445">
    <property type="component" value="Unassembled WGS sequence"/>
</dbReference>
<feature type="transmembrane region" description="Helical" evidence="2">
    <location>
        <begin position="65"/>
        <end position="86"/>
    </location>
</feature>
<dbReference type="EMBL" id="MU839833">
    <property type="protein sequence ID" value="KAK1755599.1"/>
    <property type="molecule type" value="Genomic_DNA"/>
</dbReference>
<feature type="transmembrane region" description="Helical" evidence="2">
    <location>
        <begin position="413"/>
        <end position="436"/>
    </location>
</feature>
<proteinExistence type="predicted"/>
<feature type="transmembrane region" description="Helical" evidence="2">
    <location>
        <begin position="106"/>
        <end position="124"/>
    </location>
</feature>
<feature type="transmembrane region" description="Helical" evidence="2">
    <location>
        <begin position="525"/>
        <end position="546"/>
    </location>
</feature>
<keyword evidence="4" id="KW-1185">Reference proteome</keyword>
<sequence>MRTVSIPRFSSSRRKRFLQNVNIDRARKKMADVTFTSDNTTIALNSSLANTTALDGGSNVSLGEVFGMFLTLSFCLVSQPSGSLIYRPWPFLFWRLSPIGCLAETAFVFLCFTGLLIGVFATVMDDNRFEDIPVRWRRWAAMAADFHRKFRHESHSLACALLLVRADVGKEKPQALAMLEKLGDTGLFDADCANRNTTEGGRGLLGTAQERPEVDVEREAGSTQQSTTPEETAAHESSATAVTATLPANAEATAQTYPQESQTIDLTTITRSAQQAVALRQAFGANVFAHRELSVQAVIFLSITSVAAKLCTSTLPSPLASALFFMLFSWLSVQIVLFIFHSRPVQETGIKTITETIRTVVGLVYEHSNKADPDHADLPGVMWGLVGVVTGIPLMPLVLYGNIPKRWDAPDPIALDYVALWILRVLGTGTVLIVVWMPRKLAEEEAVKKDDEPEWGTWQCIFFTIVVILAYVDVLVSGDLDANDSRVDTYLSNTFLWAINIFAPCMLLPILCGLGTPVFPTSKVGTAVAQGLVLGGTAFVFVLWMAKYDPAGTSQPDWIKWLG</sequence>
<protein>
    <submittedName>
        <fullName evidence="3">Uncharacterized protein</fullName>
    </submittedName>
</protein>
<evidence type="ECO:0000313" key="3">
    <source>
        <dbReference type="EMBL" id="KAK1755599.1"/>
    </source>
</evidence>
<organism evidence="3 4">
    <name type="scientific">Echria macrotheca</name>
    <dbReference type="NCBI Taxonomy" id="438768"/>
    <lineage>
        <taxon>Eukaryota</taxon>
        <taxon>Fungi</taxon>
        <taxon>Dikarya</taxon>
        <taxon>Ascomycota</taxon>
        <taxon>Pezizomycotina</taxon>
        <taxon>Sordariomycetes</taxon>
        <taxon>Sordariomycetidae</taxon>
        <taxon>Sordariales</taxon>
        <taxon>Schizotheciaceae</taxon>
        <taxon>Echria</taxon>
    </lineage>
</organism>
<evidence type="ECO:0000256" key="1">
    <source>
        <dbReference type="SAM" id="MobiDB-lite"/>
    </source>
</evidence>
<feature type="transmembrane region" description="Helical" evidence="2">
    <location>
        <begin position="497"/>
        <end position="519"/>
    </location>
</feature>
<feature type="transmembrane region" description="Helical" evidence="2">
    <location>
        <begin position="381"/>
        <end position="401"/>
    </location>
</feature>
<feature type="region of interest" description="Disordered" evidence="1">
    <location>
        <begin position="198"/>
        <end position="239"/>
    </location>
</feature>
<feature type="transmembrane region" description="Helical" evidence="2">
    <location>
        <begin position="456"/>
        <end position="476"/>
    </location>
</feature>
<feature type="compositionally biased region" description="Low complexity" evidence="1">
    <location>
        <begin position="226"/>
        <end position="239"/>
    </location>
</feature>
<evidence type="ECO:0000256" key="2">
    <source>
        <dbReference type="SAM" id="Phobius"/>
    </source>
</evidence>
<accession>A0AAJ0BE39</accession>
<dbReference type="AlphaFoldDB" id="A0AAJ0BE39"/>
<evidence type="ECO:0000313" key="4">
    <source>
        <dbReference type="Proteomes" id="UP001239445"/>
    </source>
</evidence>
<feature type="transmembrane region" description="Helical" evidence="2">
    <location>
        <begin position="319"/>
        <end position="340"/>
    </location>
</feature>
<name>A0AAJ0BE39_9PEZI</name>
<keyword evidence="2" id="KW-1133">Transmembrane helix</keyword>
<keyword evidence="2" id="KW-0812">Transmembrane</keyword>
<keyword evidence="2" id="KW-0472">Membrane</keyword>
<gene>
    <name evidence="3" type="ORF">QBC47DRAFT_380744</name>
</gene>
<reference evidence="3" key="1">
    <citation type="submission" date="2023-06" db="EMBL/GenBank/DDBJ databases">
        <title>Genome-scale phylogeny and comparative genomics of the fungal order Sordariales.</title>
        <authorList>
            <consortium name="Lawrence Berkeley National Laboratory"/>
            <person name="Hensen N."/>
            <person name="Bonometti L."/>
            <person name="Westerberg I."/>
            <person name="Brannstrom I.O."/>
            <person name="Guillou S."/>
            <person name="Cros-Aarteil S."/>
            <person name="Calhoun S."/>
            <person name="Haridas S."/>
            <person name="Kuo A."/>
            <person name="Mondo S."/>
            <person name="Pangilinan J."/>
            <person name="Riley R."/>
            <person name="Labutti K."/>
            <person name="Andreopoulos B."/>
            <person name="Lipzen A."/>
            <person name="Chen C."/>
            <person name="Yanf M."/>
            <person name="Daum C."/>
            <person name="Ng V."/>
            <person name="Clum A."/>
            <person name="Steindorff A."/>
            <person name="Ohm R."/>
            <person name="Martin F."/>
            <person name="Silar P."/>
            <person name="Natvig D."/>
            <person name="Lalanne C."/>
            <person name="Gautier V."/>
            <person name="Ament-Velasquez S.L."/>
            <person name="Kruys A."/>
            <person name="Hutchinson M.I."/>
            <person name="Powell A.J."/>
            <person name="Barry K."/>
            <person name="Miller A.N."/>
            <person name="Grigoriev I.V."/>
            <person name="Debuchy R."/>
            <person name="Gladieux P."/>
            <person name="Thoren M.H."/>
            <person name="Johannesson H."/>
        </authorList>
    </citation>
    <scope>NUCLEOTIDE SEQUENCE</scope>
    <source>
        <strain evidence="3">PSN4</strain>
    </source>
</reference>
<comment type="caution">
    <text evidence="3">The sequence shown here is derived from an EMBL/GenBank/DDBJ whole genome shotgun (WGS) entry which is preliminary data.</text>
</comment>
<feature type="compositionally biased region" description="Basic and acidic residues" evidence="1">
    <location>
        <begin position="210"/>
        <end position="220"/>
    </location>
</feature>